<evidence type="ECO:0000313" key="12">
    <source>
        <dbReference type="Proteomes" id="UP000247569"/>
    </source>
</evidence>
<keyword evidence="5" id="KW-0445">Lipid transport</keyword>
<name>A0A318K9J2_9NOCA</name>
<keyword evidence="3" id="KW-0813">Transport</keyword>
<dbReference type="GO" id="GO:0006869">
    <property type="term" value="P:lipid transport"/>
    <property type="evidence" value="ECO:0007669"/>
    <property type="project" value="UniProtKB-KW"/>
</dbReference>
<dbReference type="PANTHER" id="PTHR42870:SF1">
    <property type="entry name" value="NON-SPECIFIC LIPID-TRANSFER PROTEIN-LIKE 2"/>
    <property type="match status" value="1"/>
</dbReference>
<dbReference type="EMBL" id="QJKF01000003">
    <property type="protein sequence ID" value="PXX66455.1"/>
    <property type="molecule type" value="Genomic_DNA"/>
</dbReference>
<evidence type="ECO:0000313" key="11">
    <source>
        <dbReference type="EMBL" id="PXX66455.1"/>
    </source>
</evidence>
<evidence type="ECO:0000256" key="8">
    <source>
        <dbReference type="ARBA" id="ARBA00032316"/>
    </source>
</evidence>
<dbReference type="PANTHER" id="PTHR42870">
    <property type="entry name" value="ACETYL-COA C-ACETYLTRANSFERASE"/>
    <property type="match status" value="1"/>
</dbReference>
<dbReference type="GO" id="GO:0016747">
    <property type="term" value="F:acyltransferase activity, transferring groups other than amino-acyl groups"/>
    <property type="evidence" value="ECO:0007669"/>
    <property type="project" value="InterPro"/>
</dbReference>
<feature type="domain" description="Thiolase N-terminal" evidence="9">
    <location>
        <begin position="22"/>
        <end position="250"/>
    </location>
</feature>
<keyword evidence="4 11" id="KW-0808">Transferase</keyword>
<evidence type="ECO:0000256" key="2">
    <source>
        <dbReference type="ARBA" id="ARBA00012352"/>
    </source>
</evidence>
<organism evidence="11 12">
    <name type="scientific">Nocardia tenerifensis</name>
    <dbReference type="NCBI Taxonomy" id="228006"/>
    <lineage>
        <taxon>Bacteria</taxon>
        <taxon>Bacillati</taxon>
        <taxon>Actinomycetota</taxon>
        <taxon>Actinomycetes</taxon>
        <taxon>Mycobacteriales</taxon>
        <taxon>Nocardiaceae</taxon>
        <taxon>Nocardia</taxon>
    </lineage>
</organism>
<proteinExistence type="predicted"/>
<dbReference type="InterPro" id="IPR055140">
    <property type="entry name" value="Thiolase_C_2"/>
</dbReference>
<evidence type="ECO:0000256" key="5">
    <source>
        <dbReference type="ARBA" id="ARBA00023055"/>
    </source>
</evidence>
<dbReference type="PIRSF" id="PIRSF000429">
    <property type="entry name" value="Ac-CoA_Ac_transf"/>
    <property type="match status" value="1"/>
</dbReference>
<dbReference type="InterPro" id="IPR016039">
    <property type="entry name" value="Thiolase-like"/>
</dbReference>
<dbReference type="InterPro" id="IPR020613">
    <property type="entry name" value="Thiolase_CS"/>
</dbReference>
<sequence length="418" mass="45176">MANKAHPSPDHHPSSTRFASRVYVVGVGMTKFEKPGRRKNDDGSDWDYPDMARESGTKALADAGIAYDLVEQAYVGYVYGESTSGQRAVYELGMTGIPVVNVNNNCSTGSTALYLAAQAIRGGLAECTLALGFEKMQPGSLGSTWDDREQPMARHIMALAEISEVLFPVAPWMFGAAGREHMKRYGTTAEHFAKIGYKNHKHSVNNPYSQFQDEYTMDDILGARMIYDPLTKLQCSPTSDGSGAVILASEAFVDKHDLAAQAVEIVGQAMTTDFKSTFDETAKNLVGYDMTVQAARKVYQQSGLGPEDFQAIELHDCFSANELLTYEALGLCAEGDAGKLIDDNLTTYGGKWVVNPSGGLISKGHPLGATGLAQCSELTWQLRGTADKRQVDNVTACLQHNIGLGGAAVVTAYQRADR</sequence>
<dbReference type="GO" id="GO:0008289">
    <property type="term" value="F:lipid binding"/>
    <property type="evidence" value="ECO:0007669"/>
    <property type="project" value="UniProtKB-KW"/>
</dbReference>
<dbReference type="PROSITE" id="PS00098">
    <property type="entry name" value="THIOLASE_1"/>
    <property type="match status" value="1"/>
</dbReference>
<feature type="domain" description="Thiolase C-terminal" evidence="10">
    <location>
        <begin position="283"/>
        <end position="408"/>
    </location>
</feature>
<evidence type="ECO:0000256" key="3">
    <source>
        <dbReference type="ARBA" id="ARBA00022448"/>
    </source>
</evidence>
<dbReference type="FunFam" id="3.40.47.10:FF:000016">
    <property type="entry name" value="Non-specific lipid-transfer protein"/>
    <property type="match status" value="1"/>
</dbReference>
<dbReference type="SUPFAM" id="SSF53901">
    <property type="entry name" value="Thiolase-like"/>
    <property type="match status" value="2"/>
</dbReference>
<dbReference type="CDD" id="cd00829">
    <property type="entry name" value="SCP-x_thiolase"/>
    <property type="match status" value="1"/>
</dbReference>
<dbReference type="RefSeq" id="WP_051186336.1">
    <property type="nucleotide sequence ID" value="NZ_QJKF01000003.1"/>
</dbReference>
<evidence type="ECO:0000256" key="1">
    <source>
        <dbReference type="ARBA" id="ARBA00004275"/>
    </source>
</evidence>
<dbReference type="Pfam" id="PF22691">
    <property type="entry name" value="Thiolase_C_1"/>
    <property type="match status" value="1"/>
</dbReference>
<dbReference type="Gene3D" id="3.40.47.10">
    <property type="match status" value="1"/>
</dbReference>
<dbReference type="Proteomes" id="UP000247569">
    <property type="component" value="Unassembled WGS sequence"/>
</dbReference>
<evidence type="ECO:0000256" key="7">
    <source>
        <dbReference type="ARBA" id="ARBA00023140"/>
    </source>
</evidence>
<evidence type="ECO:0000256" key="6">
    <source>
        <dbReference type="ARBA" id="ARBA00023121"/>
    </source>
</evidence>
<reference evidence="11 12" key="1">
    <citation type="submission" date="2018-05" db="EMBL/GenBank/DDBJ databases">
        <title>Genomic Encyclopedia of Type Strains, Phase IV (KMG-IV): sequencing the most valuable type-strain genomes for metagenomic binning, comparative biology and taxonomic classification.</title>
        <authorList>
            <person name="Goeker M."/>
        </authorList>
    </citation>
    <scope>NUCLEOTIDE SEQUENCE [LARGE SCALE GENOMIC DNA]</scope>
    <source>
        <strain evidence="11 12">DSM 44704</strain>
    </source>
</reference>
<gene>
    <name evidence="11" type="ORF">DFR70_103203</name>
</gene>
<evidence type="ECO:0000256" key="4">
    <source>
        <dbReference type="ARBA" id="ARBA00022679"/>
    </source>
</evidence>
<dbReference type="OrthoDB" id="9785768at2"/>
<dbReference type="InterPro" id="IPR020616">
    <property type="entry name" value="Thiolase_N"/>
</dbReference>
<evidence type="ECO:0000259" key="9">
    <source>
        <dbReference type="Pfam" id="PF00108"/>
    </source>
</evidence>
<comment type="caution">
    <text evidence="11">The sequence shown here is derived from an EMBL/GenBank/DDBJ whole genome shotgun (WGS) entry which is preliminary data.</text>
</comment>
<dbReference type="EC" id="2.3.1.176" evidence="2"/>
<dbReference type="NCBIfam" id="NF006102">
    <property type="entry name" value="PRK08256.1"/>
    <property type="match status" value="1"/>
</dbReference>
<keyword evidence="6" id="KW-0446">Lipid-binding</keyword>
<protein>
    <recommendedName>
        <fullName evidence="2">propanoyl-CoA C-acyltransferase</fullName>
        <ecNumber evidence="2">2.3.1.176</ecNumber>
    </recommendedName>
    <alternativeName>
        <fullName evidence="8">Propanoyl-CoA C-acyltransferase</fullName>
    </alternativeName>
</protein>
<evidence type="ECO:0000259" key="10">
    <source>
        <dbReference type="Pfam" id="PF22691"/>
    </source>
</evidence>
<accession>A0A318K9J2</accession>
<keyword evidence="7" id="KW-0576">Peroxisome</keyword>
<dbReference type="AlphaFoldDB" id="A0A318K9J2"/>
<dbReference type="Pfam" id="PF00108">
    <property type="entry name" value="Thiolase_N"/>
    <property type="match status" value="1"/>
</dbReference>
<dbReference type="PROSITE" id="PS00737">
    <property type="entry name" value="THIOLASE_2"/>
    <property type="match status" value="1"/>
</dbReference>
<dbReference type="InterPro" id="IPR002155">
    <property type="entry name" value="Thiolase"/>
</dbReference>
<keyword evidence="12" id="KW-1185">Reference proteome</keyword>
<dbReference type="InterPro" id="IPR020615">
    <property type="entry name" value="Thiolase_acyl_enz_int_AS"/>
</dbReference>
<comment type="subcellular location">
    <subcellularLocation>
        <location evidence="1">Peroxisome</location>
    </subcellularLocation>
</comment>